<protein>
    <recommendedName>
        <fullName evidence="3">Aminoglycoside phosphotransferase domain-containing protein</fullName>
    </recommendedName>
</protein>
<reference evidence="1 2" key="1">
    <citation type="journal article" date="2023" name="G3 (Bethesda)">
        <title>A chromosome-level genome assembly of Zasmidium syzygii isolated from banana leaves.</title>
        <authorList>
            <person name="van Westerhoven A.C."/>
            <person name="Mehrabi R."/>
            <person name="Talebi R."/>
            <person name="Steentjes M.B.F."/>
            <person name="Corcolon B."/>
            <person name="Chong P.A."/>
            <person name="Kema G.H.J."/>
            <person name="Seidl M.F."/>
        </authorList>
    </citation>
    <scope>NUCLEOTIDE SEQUENCE [LARGE SCALE GENOMIC DNA]</scope>
    <source>
        <strain evidence="1 2">P124</strain>
    </source>
</reference>
<keyword evidence="2" id="KW-1185">Reference proteome</keyword>
<organism evidence="1 2">
    <name type="scientific">Zasmidium cellare</name>
    <name type="common">Wine cellar mold</name>
    <name type="synonym">Racodium cellare</name>
    <dbReference type="NCBI Taxonomy" id="395010"/>
    <lineage>
        <taxon>Eukaryota</taxon>
        <taxon>Fungi</taxon>
        <taxon>Dikarya</taxon>
        <taxon>Ascomycota</taxon>
        <taxon>Pezizomycotina</taxon>
        <taxon>Dothideomycetes</taxon>
        <taxon>Dothideomycetidae</taxon>
        <taxon>Mycosphaerellales</taxon>
        <taxon>Mycosphaerellaceae</taxon>
        <taxon>Zasmidium</taxon>
    </lineage>
</organism>
<sequence>MEFLRSKGIPLPKIYGYSASTNNPAWVEYIFMEQSSGRLLSEVWDDMEHQDRHKILAKIIEMENRLFGIRLPASGSLYYLKDLPQGIRGTPIDHHDAEDPFSLHIGPSTSTHFWFGRRSELSVDRRYCPPTPLQWKLSAILFHGGLTLYFFYVVKPSKPSSAKNNTIAQQLAKIDRRLEQIDDHLVQVNDHLATIDDHLDTLHDAVQDLQYNCSGIPHMERKLQSISADQQELNKLARDTNDLS</sequence>
<dbReference type="InterPro" id="IPR051035">
    <property type="entry name" value="Mito_inheritance_9"/>
</dbReference>
<accession>A0ABR0EPP9</accession>
<dbReference type="PANTHER" id="PTHR36091">
    <property type="entry name" value="ALTERED INHERITANCE OF MITOCHONDRIA PROTEIN 9, MITOCHONDRIAL"/>
    <property type="match status" value="1"/>
</dbReference>
<evidence type="ECO:0000313" key="2">
    <source>
        <dbReference type="Proteomes" id="UP001305779"/>
    </source>
</evidence>
<proteinExistence type="predicted"/>
<name>A0ABR0EPP9_ZASCE</name>
<dbReference type="EMBL" id="JAXOVC010000004">
    <property type="protein sequence ID" value="KAK4503068.1"/>
    <property type="molecule type" value="Genomic_DNA"/>
</dbReference>
<comment type="caution">
    <text evidence="1">The sequence shown here is derived from an EMBL/GenBank/DDBJ whole genome shotgun (WGS) entry which is preliminary data.</text>
</comment>
<dbReference type="Proteomes" id="UP001305779">
    <property type="component" value="Unassembled WGS sequence"/>
</dbReference>
<dbReference type="PANTHER" id="PTHR36091:SF2">
    <property type="entry name" value="AMINOGLYCOSIDE PHOSPHOTRANSFERASE DOMAIN-CONTAINING PROTEIN"/>
    <property type="match status" value="1"/>
</dbReference>
<evidence type="ECO:0008006" key="3">
    <source>
        <dbReference type="Google" id="ProtNLM"/>
    </source>
</evidence>
<gene>
    <name evidence="1" type="ORF">PRZ48_006495</name>
</gene>
<evidence type="ECO:0000313" key="1">
    <source>
        <dbReference type="EMBL" id="KAK4503068.1"/>
    </source>
</evidence>